<dbReference type="PANTHER" id="PTHR43302">
    <property type="entry name" value="TRANSPORTER ARSB-RELATED"/>
    <property type="match status" value="1"/>
</dbReference>
<dbReference type="CDD" id="cd01118">
    <property type="entry name" value="ArsB_permease"/>
    <property type="match status" value="1"/>
</dbReference>
<feature type="transmembrane region" description="Helical" evidence="8">
    <location>
        <begin position="301"/>
        <end position="326"/>
    </location>
</feature>
<evidence type="ECO:0000256" key="4">
    <source>
        <dbReference type="ARBA" id="ARBA00022692"/>
    </source>
</evidence>
<keyword evidence="6 8" id="KW-1133">Transmembrane helix</keyword>
<dbReference type="PRINTS" id="PR00758">
    <property type="entry name" value="ARSENICPUMP"/>
</dbReference>
<evidence type="ECO:0000256" key="8">
    <source>
        <dbReference type="SAM" id="Phobius"/>
    </source>
</evidence>
<feature type="transmembrane region" description="Helical" evidence="8">
    <location>
        <begin position="382"/>
        <end position="411"/>
    </location>
</feature>
<keyword evidence="7 8" id="KW-0472">Membrane</keyword>
<keyword evidence="3" id="KW-1003">Cell membrane</keyword>
<name>A0ABW4KLR6_9BACI</name>
<reference evidence="10" key="1">
    <citation type="journal article" date="2019" name="Int. J. Syst. Evol. Microbiol.">
        <title>The Global Catalogue of Microorganisms (GCM) 10K type strain sequencing project: providing services to taxonomists for standard genome sequencing and annotation.</title>
        <authorList>
            <consortium name="The Broad Institute Genomics Platform"/>
            <consortium name="The Broad Institute Genome Sequencing Center for Infectious Disease"/>
            <person name="Wu L."/>
            <person name="Ma J."/>
        </authorList>
    </citation>
    <scope>NUCLEOTIDE SEQUENCE [LARGE SCALE GENOMIC DNA]</scope>
    <source>
        <strain evidence="10">CGMCC 1.12295</strain>
    </source>
</reference>
<proteinExistence type="inferred from homology"/>
<feature type="transmembrane region" description="Helical" evidence="8">
    <location>
        <begin position="120"/>
        <end position="136"/>
    </location>
</feature>
<organism evidence="9 10">
    <name type="scientific">Siminovitchia sediminis</name>
    <dbReference type="NCBI Taxonomy" id="1274353"/>
    <lineage>
        <taxon>Bacteria</taxon>
        <taxon>Bacillati</taxon>
        <taxon>Bacillota</taxon>
        <taxon>Bacilli</taxon>
        <taxon>Bacillales</taxon>
        <taxon>Bacillaceae</taxon>
        <taxon>Siminovitchia</taxon>
    </lineage>
</organism>
<feature type="transmembrane region" description="Helical" evidence="8">
    <location>
        <begin position="143"/>
        <end position="165"/>
    </location>
</feature>
<feature type="transmembrane region" description="Helical" evidence="8">
    <location>
        <begin position="34"/>
        <end position="54"/>
    </location>
</feature>
<evidence type="ECO:0000313" key="9">
    <source>
        <dbReference type="EMBL" id="MFD1708817.1"/>
    </source>
</evidence>
<dbReference type="Pfam" id="PF02040">
    <property type="entry name" value="ArsB"/>
    <property type="match status" value="1"/>
</dbReference>
<keyword evidence="4 8" id="KW-0812">Transmembrane</keyword>
<dbReference type="Proteomes" id="UP001597301">
    <property type="component" value="Unassembled WGS sequence"/>
</dbReference>
<dbReference type="PANTHER" id="PTHR43302:SF6">
    <property type="entry name" value="ARSENICAL PUMP MEMBRANE PROTEIN-RELATED"/>
    <property type="match status" value="1"/>
</dbReference>
<comment type="caution">
    <text evidence="9">The sequence shown here is derived from an EMBL/GenBank/DDBJ whole genome shotgun (WGS) entry which is preliminary data.</text>
</comment>
<accession>A0ABW4KLR6</accession>
<evidence type="ECO:0000313" key="10">
    <source>
        <dbReference type="Proteomes" id="UP001597301"/>
    </source>
</evidence>
<dbReference type="RefSeq" id="WP_380776622.1">
    <property type="nucleotide sequence ID" value="NZ_JBHUEO010000121.1"/>
</dbReference>
<feature type="transmembrane region" description="Helical" evidence="8">
    <location>
        <begin position="423"/>
        <end position="446"/>
    </location>
</feature>
<sequence>MSEFIVMFTPIVFLLSMIFILWRPKGVNEAIPAAAGAAVIFILGAVSLSDLAVISQRVSGAAITIMATIVMAIALESFGFYHWMASKLLEAAKQSGIKLFWLTNSLCFFMTLFLNNDGSILITTPILILLLKYLGLKKRQMFPYLISGAIIATASSAPIGVSNIVNLIALEIIGIDLYLHTALMLLPGTVGLLFLSGLLYLVLQKDIPRTIPRTEKNIAFWEQRRYHPLESSPAHEQMQPKTKQMVYILLFVFLIRISLFAASYIGISVPIVAVLGSIILLVWRWISLKASPMDVLKKTPWHIFIFAYSMYVIIYGLNNIGLTAYLVERFEPIVSQGLFHASMTMGILLSALSNMFNNHPALMIGTLTLTEMNLDPVVLKTIYLANIIGSDMGSLLLPMGTLATLIWMHILKQHKIKITWKRYMKVSFIVIPPTVVFTLICLYYWIRLVYAG</sequence>
<dbReference type="EMBL" id="JBHUEO010000121">
    <property type="protein sequence ID" value="MFD1708817.1"/>
    <property type="molecule type" value="Genomic_DNA"/>
</dbReference>
<feature type="transmembrane region" description="Helical" evidence="8">
    <location>
        <begin position="60"/>
        <end position="84"/>
    </location>
</feature>
<comment type="subcellular location">
    <subcellularLocation>
        <location evidence="1">Cell membrane</location>
        <topology evidence="1">Multi-pass membrane protein</topology>
    </subcellularLocation>
</comment>
<protein>
    <submittedName>
        <fullName evidence="9">Arsenic transporter</fullName>
    </submittedName>
</protein>
<keyword evidence="10" id="KW-1185">Reference proteome</keyword>
<evidence type="ECO:0000256" key="7">
    <source>
        <dbReference type="ARBA" id="ARBA00023136"/>
    </source>
</evidence>
<evidence type="ECO:0000256" key="3">
    <source>
        <dbReference type="ARBA" id="ARBA00022475"/>
    </source>
</evidence>
<feature type="transmembrane region" description="Helical" evidence="8">
    <location>
        <begin position="6"/>
        <end position="22"/>
    </location>
</feature>
<evidence type="ECO:0000256" key="2">
    <source>
        <dbReference type="ARBA" id="ARBA00006433"/>
    </source>
</evidence>
<feature type="transmembrane region" description="Helical" evidence="8">
    <location>
        <begin position="177"/>
        <end position="203"/>
    </location>
</feature>
<evidence type="ECO:0000256" key="6">
    <source>
        <dbReference type="ARBA" id="ARBA00022989"/>
    </source>
</evidence>
<comment type="similarity">
    <text evidence="2">Belongs to the ArsB family.</text>
</comment>
<dbReference type="InterPro" id="IPR000802">
    <property type="entry name" value="Arsenical_pump_ArsB"/>
</dbReference>
<evidence type="ECO:0000256" key="5">
    <source>
        <dbReference type="ARBA" id="ARBA00022849"/>
    </source>
</evidence>
<evidence type="ECO:0000256" key="1">
    <source>
        <dbReference type="ARBA" id="ARBA00004651"/>
    </source>
</evidence>
<gene>
    <name evidence="9" type="ORF">ACFSCZ_19255</name>
</gene>
<keyword evidence="5" id="KW-0059">Arsenical resistance</keyword>
<feature type="transmembrane region" description="Helical" evidence="8">
    <location>
        <begin position="248"/>
        <end position="281"/>
    </location>
</feature>